<feature type="domain" description="WSC" evidence="7">
    <location>
        <begin position="262"/>
        <end position="355"/>
    </location>
</feature>
<dbReference type="Proteomes" id="UP000466442">
    <property type="component" value="Linkage Group LG12"/>
</dbReference>
<feature type="domain" description="WSC" evidence="7">
    <location>
        <begin position="163"/>
        <end position="256"/>
    </location>
</feature>
<keyword evidence="9" id="KW-1185">Reference proteome</keyword>
<proteinExistence type="predicted"/>
<dbReference type="PANTHER" id="PTHR24269">
    <property type="entry name" value="KREMEN PROTEIN"/>
    <property type="match status" value="1"/>
</dbReference>
<accession>A0A8S9WXY2</accession>
<sequence length="454" mass="51800">MFLSIASCSSIDRNNLTHRSNRDGIISPSHIYRRIHPGVNLLLTPMDSSIIRPSRLNEYKPSFLPSIKRWRSSSSTQEANHRNLRPGSMLHDICLLLLVTIVCGWSKSVERHARDLKILTKSALHETHSINKENVHELTISGDTLELQALIRAIENPGIATNQLNYLGCYKEIDGRLMKGSMEVFQRSLTPEKCMSDCRTKDMRYFGLQYGHECFCSMERPSSIQIGDFDECNMKCSGNPRETCGGVGRISVYDSNKPEINHRNYFGCFKEVEGRLMKGAMLKYERSLTKERCMSECRARGMRYFGLQYRYECFCSNDRPSFELITDIMECDMKCSGNPRETCGGFGRLSVYDSKPDHHNYLGCFKELEGGSRLMQGAMKKFERTLTLEICLSECRSKGFRYFGLQYNHECFCSAERPPSERIADFSECNMRCAGNPGEMCGGVGRISVYDSRS</sequence>
<dbReference type="OrthoDB" id="6591034at2759"/>
<evidence type="ECO:0000256" key="3">
    <source>
        <dbReference type="ARBA" id="ARBA00022729"/>
    </source>
</evidence>
<reference evidence="8" key="1">
    <citation type="journal article" date="2021" name="Mol. Ecol. Resour.">
        <title>Apolygus lucorum genome provides insights into omnivorousness and mesophyll feeding.</title>
        <authorList>
            <person name="Liu Y."/>
            <person name="Liu H."/>
            <person name="Wang H."/>
            <person name="Huang T."/>
            <person name="Liu B."/>
            <person name="Yang B."/>
            <person name="Yin L."/>
            <person name="Li B."/>
            <person name="Zhang Y."/>
            <person name="Zhang S."/>
            <person name="Jiang F."/>
            <person name="Zhang X."/>
            <person name="Ren Y."/>
            <person name="Wang B."/>
            <person name="Wang S."/>
            <person name="Lu Y."/>
            <person name="Wu K."/>
            <person name="Fan W."/>
            <person name="Wang G."/>
        </authorList>
    </citation>
    <scope>NUCLEOTIDE SEQUENCE</scope>
    <source>
        <strain evidence="8">12Hb</strain>
    </source>
</reference>
<protein>
    <recommendedName>
        <fullName evidence="7">WSC domain-containing protein</fullName>
    </recommendedName>
</protein>
<evidence type="ECO:0000256" key="1">
    <source>
        <dbReference type="ARBA" id="ARBA00004167"/>
    </source>
</evidence>
<keyword evidence="5" id="KW-0472">Membrane</keyword>
<evidence type="ECO:0000256" key="4">
    <source>
        <dbReference type="ARBA" id="ARBA00022989"/>
    </source>
</evidence>
<evidence type="ECO:0000259" key="7">
    <source>
        <dbReference type="PROSITE" id="PS51212"/>
    </source>
</evidence>
<evidence type="ECO:0000313" key="9">
    <source>
        <dbReference type="Proteomes" id="UP000466442"/>
    </source>
</evidence>
<keyword evidence="6" id="KW-0325">Glycoprotein</keyword>
<dbReference type="PANTHER" id="PTHR24269:SF16">
    <property type="entry name" value="PROTEIN SLG1"/>
    <property type="match status" value="1"/>
</dbReference>
<evidence type="ECO:0000256" key="6">
    <source>
        <dbReference type="ARBA" id="ARBA00023180"/>
    </source>
</evidence>
<comment type="subcellular location">
    <subcellularLocation>
        <location evidence="1">Membrane</location>
        <topology evidence="1">Single-pass membrane protein</topology>
    </subcellularLocation>
</comment>
<gene>
    <name evidence="8" type="ORF">GE061_003994</name>
</gene>
<dbReference type="AlphaFoldDB" id="A0A8S9WXY2"/>
<dbReference type="InterPro" id="IPR051836">
    <property type="entry name" value="Kremen_rcpt"/>
</dbReference>
<evidence type="ECO:0000256" key="5">
    <source>
        <dbReference type="ARBA" id="ARBA00023136"/>
    </source>
</evidence>
<dbReference type="EMBL" id="WIXP02000012">
    <property type="protein sequence ID" value="KAF6201602.1"/>
    <property type="molecule type" value="Genomic_DNA"/>
</dbReference>
<keyword evidence="2" id="KW-0812">Transmembrane</keyword>
<name>A0A8S9WXY2_APOLU</name>
<dbReference type="SMART" id="SM00321">
    <property type="entry name" value="WSC"/>
    <property type="match status" value="3"/>
</dbReference>
<evidence type="ECO:0000256" key="2">
    <source>
        <dbReference type="ARBA" id="ARBA00022692"/>
    </source>
</evidence>
<dbReference type="Pfam" id="PF01822">
    <property type="entry name" value="WSC"/>
    <property type="match status" value="3"/>
</dbReference>
<keyword evidence="4" id="KW-1133">Transmembrane helix</keyword>
<dbReference type="InterPro" id="IPR002889">
    <property type="entry name" value="WSC_carb-bd"/>
</dbReference>
<dbReference type="PROSITE" id="PS51212">
    <property type="entry name" value="WSC"/>
    <property type="match status" value="3"/>
</dbReference>
<feature type="domain" description="WSC" evidence="7">
    <location>
        <begin position="358"/>
        <end position="453"/>
    </location>
</feature>
<evidence type="ECO:0000313" key="8">
    <source>
        <dbReference type="EMBL" id="KAF6201602.1"/>
    </source>
</evidence>
<organism evidence="8 9">
    <name type="scientific">Apolygus lucorum</name>
    <name type="common">Small green plant bug</name>
    <name type="synonym">Lygocoris lucorum</name>
    <dbReference type="NCBI Taxonomy" id="248454"/>
    <lineage>
        <taxon>Eukaryota</taxon>
        <taxon>Metazoa</taxon>
        <taxon>Ecdysozoa</taxon>
        <taxon>Arthropoda</taxon>
        <taxon>Hexapoda</taxon>
        <taxon>Insecta</taxon>
        <taxon>Pterygota</taxon>
        <taxon>Neoptera</taxon>
        <taxon>Paraneoptera</taxon>
        <taxon>Hemiptera</taxon>
        <taxon>Heteroptera</taxon>
        <taxon>Panheteroptera</taxon>
        <taxon>Cimicomorpha</taxon>
        <taxon>Miridae</taxon>
        <taxon>Mirini</taxon>
        <taxon>Apolygus</taxon>
    </lineage>
</organism>
<dbReference type="GO" id="GO:0005886">
    <property type="term" value="C:plasma membrane"/>
    <property type="evidence" value="ECO:0007669"/>
    <property type="project" value="TreeGrafter"/>
</dbReference>
<keyword evidence="3" id="KW-0732">Signal</keyword>
<comment type="caution">
    <text evidence="8">The sequence shown here is derived from an EMBL/GenBank/DDBJ whole genome shotgun (WGS) entry which is preliminary data.</text>
</comment>